<dbReference type="SUPFAM" id="SSF81301">
    <property type="entry name" value="Nucleotidyltransferase"/>
    <property type="match status" value="1"/>
</dbReference>
<dbReference type="RefSeq" id="XP_013426258.1">
    <property type="nucleotide sequence ID" value="XM_013570804.1"/>
</dbReference>
<accession>A0A074WFS9</accession>
<evidence type="ECO:0000313" key="4">
    <source>
        <dbReference type="Proteomes" id="UP000027730"/>
    </source>
</evidence>
<dbReference type="InterPro" id="IPR054708">
    <property type="entry name" value="MTPAP-like_central"/>
</dbReference>
<dbReference type="InterPro" id="IPR045862">
    <property type="entry name" value="Trf4-like"/>
</dbReference>
<reference evidence="3 4" key="1">
    <citation type="journal article" date="2014" name="BMC Genomics">
        <title>Genome sequencing of four Aureobasidium pullulans varieties: biotechnological potential, stress tolerance, and description of new species.</title>
        <authorList>
            <person name="Gostin Ar C."/>
            <person name="Ohm R.A."/>
            <person name="Kogej T."/>
            <person name="Sonjak S."/>
            <person name="Turk M."/>
            <person name="Zajc J."/>
            <person name="Zalar P."/>
            <person name="Grube M."/>
            <person name="Sun H."/>
            <person name="Han J."/>
            <person name="Sharma A."/>
            <person name="Chiniquy J."/>
            <person name="Ngan C.Y."/>
            <person name="Lipzen A."/>
            <person name="Barry K."/>
            <person name="Grigoriev I.V."/>
            <person name="Gunde-Cimerman N."/>
        </authorList>
    </citation>
    <scope>NUCLEOTIDE SEQUENCE [LARGE SCALE GENOMIC DNA]</scope>
    <source>
        <strain evidence="3 4">CBS 147.97</strain>
    </source>
</reference>
<dbReference type="Proteomes" id="UP000027730">
    <property type="component" value="Unassembled WGS sequence"/>
</dbReference>
<organism evidence="3 4">
    <name type="scientific">Aureobasidium namibiae CBS 147.97</name>
    <dbReference type="NCBI Taxonomy" id="1043004"/>
    <lineage>
        <taxon>Eukaryota</taxon>
        <taxon>Fungi</taxon>
        <taxon>Dikarya</taxon>
        <taxon>Ascomycota</taxon>
        <taxon>Pezizomycotina</taxon>
        <taxon>Dothideomycetes</taxon>
        <taxon>Dothideomycetidae</taxon>
        <taxon>Dothideales</taxon>
        <taxon>Saccotheciaceae</taxon>
        <taxon>Aureobasidium</taxon>
    </lineage>
</organism>
<dbReference type="Gene3D" id="1.10.1410.10">
    <property type="match status" value="1"/>
</dbReference>
<dbReference type="STRING" id="1043004.A0A074WFS9"/>
<dbReference type="GO" id="GO:0043634">
    <property type="term" value="P:polyadenylation-dependent ncRNA catabolic process"/>
    <property type="evidence" value="ECO:0007669"/>
    <property type="project" value="TreeGrafter"/>
</dbReference>
<protein>
    <recommendedName>
        <fullName evidence="2">Poly(A) RNA polymerase mitochondrial-like central palm domain-containing protein</fullName>
    </recommendedName>
</protein>
<name>A0A074WFS9_9PEZI</name>
<dbReference type="GO" id="GO:0010605">
    <property type="term" value="P:negative regulation of macromolecule metabolic process"/>
    <property type="evidence" value="ECO:0007669"/>
    <property type="project" value="UniProtKB-ARBA"/>
</dbReference>
<dbReference type="GO" id="GO:0003729">
    <property type="term" value="F:mRNA binding"/>
    <property type="evidence" value="ECO:0007669"/>
    <property type="project" value="TreeGrafter"/>
</dbReference>
<dbReference type="AlphaFoldDB" id="A0A074WFS9"/>
<dbReference type="PANTHER" id="PTHR23092">
    <property type="entry name" value="POLY(A) RNA POLYMERASE"/>
    <property type="match status" value="1"/>
</dbReference>
<feature type="compositionally biased region" description="Basic and acidic residues" evidence="1">
    <location>
        <begin position="666"/>
        <end position="684"/>
    </location>
</feature>
<dbReference type="GO" id="GO:1990817">
    <property type="term" value="F:poly(A) RNA polymerase activity"/>
    <property type="evidence" value="ECO:0007669"/>
    <property type="project" value="InterPro"/>
</dbReference>
<sequence length="684" mass="78218">MPCSAHLLRLRDSRHALHDIPRHAVTYSSRQIRHRFDNARLVAREREAVRQRARLDALARLDEHIKPDDLSATLEAHRDANRASVIRRVNTATDPEVARPSFLENRPPLVRRTTEARNIEPLEDKPARTQFNKIVTDISSTADDATSFQLRSLNRAAEFAKANKNAPSIMSRSRAQYLRWLDFLREHEEPLGELPKFSTTTDDRPTFFAVLRRVHALLRPDVVAAEAKPASDRIPKDFTDYTGFPRGIISGLKGSGRQEPWARRPKHNGIKYTMTEWLDAELLNFAQWMETTPAENAARAKLSETLLDLIKQVDPALQVETFGSQATGLSMPNSDIDIRIVDPAVDNHPYQGDSEDKEAKRAWAIETSRLRKSIMIFHLRDIQSALAKHKDFEKIESNESAFVPLIKAVHKHTGLKIQIVASKDTSASRDAIKKYLAEYSTLEPVFMVLKTTLHLRNLSDPWYGGVGSYTLFMMCVAALKHSDAQQQEKQEQEQNSNNALYHSLKQRSLSHDFLHTLNFWGNIDTTKVAVSVDPFAVFAKKVRQDWRDLIARKTDKSLFARHHLAVPHAKKPYILHLQDPAEPYNNLGRSALAIKDIQATFSKLYDDLLWEMQDPERRQDGSPLIKAFVGKSERYYDEMRIPVDLWGGQFVEEVMEEEDGLEDGIDEPRDVTEKRQQRVLEEGP</sequence>
<evidence type="ECO:0000256" key="1">
    <source>
        <dbReference type="SAM" id="MobiDB-lite"/>
    </source>
</evidence>
<dbReference type="GO" id="GO:0031123">
    <property type="term" value="P:RNA 3'-end processing"/>
    <property type="evidence" value="ECO:0007669"/>
    <property type="project" value="TreeGrafter"/>
</dbReference>
<dbReference type="InterPro" id="IPR043519">
    <property type="entry name" value="NT_sf"/>
</dbReference>
<dbReference type="SUPFAM" id="SSF81631">
    <property type="entry name" value="PAP/OAS1 substrate-binding domain"/>
    <property type="match status" value="1"/>
</dbReference>
<dbReference type="Pfam" id="PF22600">
    <property type="entry name" value="MTPAP-like_central"/>
    <property type="match status" value="1"/>
</dbReference>
<dbReference type="CDD" id="cd05402">
    <property type="entry name" value="NT_PAP_TUTase"/>
    <property type="match status" value="1"/>
</dbReference>
<dbReference type="GO" id="GO:0031499">
    <property type="term" value="C:TRAMP complex"/>
    <property type="evidence" value="ECO:0007669"/>
    <property type="project" value="TreeGrafter"/>
</dbReference>
<gene>
    <name evidence="3" type="ORF">M436DRAFT_49763</name>
</gene>
<evidence type="ECO:0000259" key="2">
    <source>
        <dbReference type="Pfam" id="PF22600"/>
    </source>
</evidence>
<evidence type="ECO:0000313" key="3">
    <source>
        <dbReference type="EMBL" id="KEQ71945.1"/>
    </source>
</evidence>
<keyword evidence="4" id="KW-1185">Reference proteome</keyword>
<dbReference type="EMBL" id="KL584712">
    <property type="protein sequence ID" value="KEQ71945.1"/>
    <property type="molecule type" value="Genomic_DNA"/>
</dbReference>
<dbReference type="GO" id="GO:0005730">
    <property type="term" value="C:nucleolus"/>
    <property type="evidence" value="ECO:0007669"/>
    <property type="project" value="TreeGrafter"/>
</dbReference>
<dbReference type="Gene3D" id="3.30.460.10">
    <property type="entry name" value="Beta Polymerase, domain 2"/>
    <property type="match status" value="1"/>
</dbReference>
<dbReference type="OrthoDB" id="273917at2759"/>
<feature type="region of interest" description="Disordered" evidence="1">
    <location>
        <begin position="657"/>
        <end position="684"/>
    </location>
</feature>
<dbReference type="PANTHER" id="PTHR23092:SF15">
    <property type="entry name" value="INACTIVE NON-CANONICAL POLY(A) RNA POLYMERASE PROTEIN TRF4-2-RELATED"/>
    <property type="match status" value="1"/>
</dbReference>
<dbReference type="HOGENOM" id="CLU_028614_0_0_1"/>
<proteinExistence type="predicted"/>
<feature type="domain" description="Poly(A) RNA polymerase mitochondrial-like central palm" evidence="2">
    <location>
        <begin position="279"/>
        <end position="421"/>
    </location>
</feature>
<dbReference type="GeneID" id="25411130"/>